<feature type="transmembrane region" description="Helical" evidence="1">
    <location>
        <begin position="12"/>
        <end position="34"/>
    </location>
</feature>
<evidence type="ECO:0000256" key="1">
    <source>
        <dbReference type="SAM" id="Phobius"/>
    </source>
</evidence>
<dbReference type="Gene3D" id="2.60.120.200">
    <property type="match status" value="1"/>
</dbReference>
<evidence type="ECO:0000313" key="4">
    <source>
        <dbReference type="Proteomes" id="UP000783287"/>
    </source>
</evidence>
<dbReference type="EMBL" id="JAGQLK010000072">
    <property type="protein sequence ID" value="MCA9383455.1"/>
    <property type="molecule type" value="Genomic_DNA"/>
</dbReference>
<protein>
    <submittedName>
        <fullName evidence="3">DUF2341 domain-containing protein</fullName>
    </submittedName>
</protein>
<feature type="domain" description="DUF2341" evidence="2">
    <location>
        <begin position="92"/>
        <end position="154"/>
    </location>
</feature>
<organism evidence="3 4">
    <name type="scientific">Candidatus Dojkabacteria bacterium</name>
    <dbReference type="NCBI Taxonomy" id="2099670"/>
    <lineage>
        <taxon>Bacteria</taxon>
        <taxon>Candidatus Dojkabacteria</taxon>
    </lineage>
</organism>
<reference evidence="3" key="1">
    <citation type="submission" date="2020-04" db="EMBL/GenBank/DDBJ databases">
        <authorList>
            <person name="Zhang T."/>
        </authorList>
    </citation>
    <scope>NUCLEOTIDE SEQUENCE</scope>
    <source>
        <strain evidence="3">HKST-UBA14</strain>
    </source>
</reference>
<dbReference type="SUPFAM" id="SSF49899">
    <property type="entry name" value="Concanavalin A-like lectins/glucanases"/>
    <property type="match status" value="1"/>
</dbReference>
<dbReference type="Proteomes" id="UP000783287">
    <property type="component" value="Unassembled WGS sequence"/>
</dbReference>
<dbReference type="AlphaFoldDB" id="A0A955L5J3"/>
<accession>A0A955L5J3</accession>
<evidence type="ECO:0000259" key="2">
    <source>
        <dbReference type="Pfam" id="PF10102"/>
    </source>
</evidence>
<dbReference type="InterPro" id="IPR013320">
    <property type="entry name" value="ConA-like_dom_sf"/>
</dbReference>
<reference evidence="3" key="2">
    <citation type="journal article" date="2021" name="Microbiome">
        <title>Successional dynamics and alternative stable states in a saline activated sludge microbial community over 9 years.</title>
        <authorList>
            <person name="Wang Y."/>
            <person name="Ye J."/>
            <person name="Ju F."/>
            <person name="Liu L."/>
            <person name="Boyd J.A."/>
            <person name="Deng Y."/>
            <person name="Parks D.H."/>
            <person name="Jiang X."/>
            <person name="Yin X."/>
            <person name="Woodcroft B.J."/>
            <person name="Tyson G.W."/>
            <person name="Hugenholtz P."/>
            <person name="Polz M.F."/>
            <person name="Zhang T."/>
        </authorList>
    </citation>
    <scope>NUCLEOTIDE SEQUENCE</scope>
    <source>
        <strain evidence="3">HKST-UBA14</strain>
    </source>
</reference>
<keyword evidence="1" id="KW-1133">Transmembrane helix</keyword>
<name>A0A955L5J3_9BACT</name>
<dbReference type="Pfam" id="PF10102">
    <property type="entry name" value="DUF2341"/>
    <property type="match status" value="1"/>
</dbReference>
<proteinExistence type="predicted"/>
<evidence type="ECO:0000313" key="3">
    <source>
        <dbReference type="EMBL" id="MCA9383455.1"/>
    </source>
</evidence>
<feature type="non-terminal residue" evidence="3">
    <location>
        <position position="259"/>
    </location>
</feature>
<keyword evidence="1" id="KW-0472">Membrane</keyword>
<dbReference type="InterPro" id="IPR018765">
    <property type="entry name" value="DUF2341"/>
</dbReference>
<keyword evidence="1" id="KW-0812">Transmembrane</keyword>
<gene>
    <name evidence="3" type="ORF">KC909_03755</name>
</gene>
<comment type="caution">
    <text evidence="3">The sequence shown here is derived from an EMBL/GenBank/DDBJ whole genome shotgun (WGS) entry which is preliminary data.</text>
</comment>
<sequence length="259" mass="28161">MHKKLRIDYEKIARFLSVVVLLLTITVAILFGLLGERTPTEAATDWYNQNWSYRQKISVDYTKVSNTDQTDFPVLLDLSDLSSGFFTNVQTDGGDIVVTAADGVTKLQRELVSINTGGSTGELWFKAPSLSSSTNTDFWIYYGNATANEGNSTAVWSNGYELVQHMNEDPSGSAPQLIDSTLNDNDGTSNGTMVTGDLVTGKVGNALNFDGTDDYFDLGNGSSLELSLPMTISSWVNVDSLAADNYILSNDDNSSTYYG</sequence>